<dbReference type="AlphaFoldDB" id="A0A2S3U972"/>
<name>A0A2S3U972_LACPN</name>
<comment type="caution">
    <text evidence="1">The sequence shown here is derived from an EMBL/GenBank/DDBJ whole genome shotgun (WGS) entry which is preliminary data.</text>
</comment>
<evidence type="ECO:0000313" key="1">
    <source>
        <dbReference type="EMBL" id="POD88785.1"/>
    </source>
</evidence>
<protein>
    <submittedName>
        <fullName evidence="1">Uncharacterized protein</fullName>
    </submittedName>
</protein>
<evidence type="ECO:0000313" key="2">
    <source>
        <dbReference type="Proteomes" id="UP000236990"/>
    </source>
</evidence>
<proteinExistence type="predicted"/>
<dbReference type="Proteomes" id="UP000236990">
    <property type="component" value="Unassembled WGS sequence"/>
</dbReference>
<accession>A0A2S3U972</accession>
<gene>
    <name evidence="1" type="ORF">S101258_00499</name>
</gene>
<dbReference type="EMBL" id="NKCZ01000061">
    <property type="protein sequence ID" value="POD88785.1"/>
    <property type="molecule type" value="Genomic_DNA"/>
</dbReference>
<reference evidence="1 2" key="1">
    <citation type="submission" date="2017-06" db="EMBL/GenBank/DDBJ databases">
        <title>Genome sequence of Lactobacillus plantarum subsp. plantarum strain SRCM101258.</title>
        <authorList>
            <person name="Cho S.H."/>
        </authorList>
    </citation>
    <scope>NUCLEOTIDE SEQUENCE [LARGE SCALE GENOMIC DNA]</scope>
    <source>
        <strain evidence="1 2">SRCM101258</strain>
    </source>
</reference>
<sequence>MPSIKTVGTMANITDYVLIPAGFSIAAKNADGTYSVSDDPTATLTSDIETMLVITTSLLPD</sequence>
<organism evidence="1 2">
    <name type="scientific">Lactiplantibacillus plantarum subsp. plantarum</name>
    <dbReference type="NCBI Taxonomy" id="337330"/>
    <lineage>
        <taxon>Bacteria</taxon>
        <taxon>Bacillati</taxon>
        <taxon>Bacillota</taxon>
        <taxon>Bacilli</taxon>
        <taxon>Lactobacillales</taxon>
        <taxon>Lactobacillaceae</taxon>
        <taxon>Lactiplantibacillus</taxon>
    </lineage>
</organism>